<feature type="domain" description="Integrase catalytic" evidence="1">
    <location>
        <begin position="139"/>
        <end position="320"/>
    </location>
</feature>
<name>A0A2M8DAJ6_9BACT</name>
<comment type="caution">
    <text evidence="2">The sequence shown here is derived from an EMBL/GenBank/DDBJ whole genome shotgun (WGS) entry which is preliminary data.</text>
</comment>
<dbReference type="GO" id="GO:0015074">
    <property type="term" value="P:DNA integration"/>
    <property type="evidence" value="ECO:0007669"/>
    <property type="project" value="InterPro"/>
</dbReference>
<dbReference type="Gene3D" id="3.30.420.10">
    <property type="entry name" value="Ribonuclease H-like superfamily/Ribonuclease H"/>
    <property type="match status" value="1"/>
</dbReference>
<evidence type="ECO:0000313" key="2">
    <source>
        <dbReference type="EMBL" id="PJB84189.1"/>
    </source>
</evidence>
<evidence type="ECO:0000313" key="3">
    <source>
        <dbReference type="Proteomes" id="UP000229236"/>
    </source>
</evidence>
<dbReference type="InterPro" id="IPR001584">
    <property type="entry name" value="Integrase_cat-core"/>
</dbReference>
<dbReference type="PANTHER" id="PTHR35004:SF7">
    <property type="entry name" value="INTEGRASE PROTEIN"/>
    <property type="match status" value="1"/>
</dbReference>
<dbReference type="Proteomes" id="UP000229236">
    <property type="component" value="Unassembled WGS sequence"/>
</dbReference>
<reference evidence="3" key="1">
    <citation type="submission" date="2017-09" db="EMBL/GenBank/DDBJ databases">
        <title>Depth-based differentiation of microbial function through sediment-hosted aquifers and enrichment of novel symbionts in the deep terrestrial subsurface.</title>
        <authorList>
            <person name="Probst A.J."/>
            <person name="Ladd B."/>
            <person name="Jarett J.K."/>
            <person name="Geller-Mcgrath D.E."/>
            <person name="Sieber C.M.K."/>
            <person name="Emerson J.B."/>
            <person name="Anantharaman K."/>
            <person name="Thomas B.C."/>
            <person name="Malmstrom R."/>
            <person name="Stieglmeier M."/>
            <person name="Klingl A."/>
            <person name="Woyke T."/>
            <person name="Ryan C.M."/>
            <person name="Banfield J.F."/>
        </authorList>
    </citation>
    <scope>NUCLEOTIDE SEQUENCE [LARGE SCALE GENOMIC DNA]</scope>
</reference>
<protein>
    <recommendedName>
        <fullName evidence="1">Integrase catalytic domain-containing protein</fullName>
    </recommendedName>
</protein>
<dbReference type="PROSITE" id="PS50994">
    <property type="entry name" value="INTEGRASE"/>
    <property type="match status" value="1"/>
</dbReference>
<dbReference type="PANTHER" id="PTHR35004">
    <property type="entry name" value="TRANSPOSASE RV3428C-RELATED"/>
    <property type="match status" value="1"/>
</dbReference>
<dbReference type="GO" id="GO:0003676">
    <property type="term" value="F:nucleic acid binding"/>
    <property type="evidence" value="ECO:0007669"/>
    <property type="project" value="InterPro"/>
</dbReference>
<dbReference type="AlphaFoldDB" id="A0A2M8DAJ6"/>
<sequence length="438" mass="51579">MDTNQLIIMTKNEARRYEVIRDLIARKIDGTEAAKSLGLSVRQTKRIKARVKELKIKGVIHGNRGKESNRRIDEKIIEEAKKHLNEIYYDFNPLLAQEHLRDDNDIELSKEKVRQLMIDEKIWKARKKSDVKKFFWRERKDNYGEMQQFDGSYHNWFEGRNEVELGLEQCLLLSVDDADGSITKAQFEDNEGVVAVFRFWKGYFTEIGLPLSIYLDKFSTYKVNHKNAVDNKDLMTQFERAMKQLGIDVIHANTPQAKGRVEKMNGTLQRRLVKELRLNNINTIAGANRFLIEVFIPKFNKQFRVVTKKKADLHRKLDEKKITELDKILSIQSERRVNNDYTVRFKNNYYQLNETQTTTVCKKDKVIIEEHLSGKIKIAIRNKYLDYTKLPERPKKEIEIKLAALTNKKQTSWKPPINHPWRTQFLINKKQPILTAAK</sequence>
<dbReference type="InterPro" id="IPR036397">
    <property type="entry name" value="RNaseH_sf"/>
</dbReference>
<dbReference type="InterPro" id="IPR047797">
    <property type="entry name" value="ISNCY_transpos"/>
</dbReference>
<evidence type="ECO:0000259" key="1">
    <source>
        <dbReference type="PROSITE" id="PS50994"/>
    </source>
</evidence>
<dbReference type="EMBL" id="PFTM01000003">
    <property type="protein sequence ID" value="PJB84189.1"/>
    <property type="molecule type" value="Genomic_DNA"/>
</dbReference>
<organism evidence="2 3">
    <name type="scientific">Candidatus Yonathbacteria bacterium CG_4_9_14_0_8_um_filter_46_47</name>
    <dbReference type="NCBI Taxonomy" id="1975106"/>
    <lineage>
        <taxon>Bacteria</taxon>
        <taxon>Candidatus Yonathiibacteriota</taxon>
    </lineage>
</organism>
<proteinExistence type="predicted"/>
<accession>A0A2M8DAJ6</accession>
<gene>
    <name evidence="2" type="ORF">CO088_00035</name>
</gene>
<dbReference type="SUPFAM" id="SSF53098">
    <property type="entry name" value="Ribonuclease H-like"/>
    <property type="match status" value="1"/>
</dbReference>
<dbReference type="InterPro" id="IPR012337">
    <property type="entry name" value="RNaseH-like_sf"/>
</dbReference>
<dbReference type="NCBIfam" id="NF033594">
    <property type="entry name" value="transpos_ISNCY_2"/>
    <property type="match status" value="1"/>
</dbReference>